<dbReference type="Proteomes" id="UP000187012">
    <property type="component" value="Unassembled WGS sequence"/>
</dbReference>
<gene>
    <name evidence="2" type="ORF">BN2475_80083</name>
</gene>
<reference evidence="2 3" key="1">
    <citation type="submission" date="2016-12" db="EMBL/GenBank/DDBJ databases">
        <authorList>
            <person name="Song W.-J."/>
            <person name="Kurnit D.M."/>
        </authorList>
    </citation>
    <scope>NUCLEOTIDE SEQUENCE [LARGE SCALE GENOMIC DNA]</scope>
    <source>
        <strain evidence="2 3">STM7296</strain>
    </source>
</reference>
<proteinExistence type="predicted"/>
<evidence type="ECO:0000313" key="2">
    <source>
        <dbReference type="EMBL" id="SIT36298.1"/>
    </source>
</evidence>
<sequence>MWNSWFRSDVLDDSTLTLAPEWRERLAARTAVSQRLKAMKPRSASPCEDRAAYRPGRTRTSHGLPFRIV</sequence>
<organism evidence="2 3">
    <name type="scientific">Paraburkholderia ribeironis</name>
    <dbReference type="NCBI Taxonomy" id="1247936"/>
    <lineage>
        <taxon>Bacteria</taxon>
        <taxon>Pseudomonadati</taxon>
        <taxon>Pseudomonadota</taxon>
        <taxon>Betaproteobacteria</taxon>
        <taxon>Burkholderiales</taxon>
        <taxon>Burkholderiaceae</taxon>
        <taxon>Paraburkholderia</taxon>
    </lineage>
</organism>
<evidence type="ECO:0000313" key="3">
    <source>
        <dbReference type="Proteomes" id="UP000187012"/>
    </source>
</evidence>
<dbReference type="STRING" id="1247936.BN2475_80083"/>
<dbReference type="AlphaFoldDB" id="A0A1N7RMM2"/>
<keyword evidence="3" id="KW-1185">Reference proteome</keyword>
<dbReference type="EMBL" id="CYGX02000008">
    <property type="protein sequence ID" value="SIT36298.1"/>
    <property type="molecule type" value="Genomic_DNA"/>
</dbReference>
<protein>
    <submittedName>
        <fullName evidence="2">Uncharacterized protein</fullName>
    </submittedName>
</protein>
<feature type="region of interest" description="Disordered" evidence="1">
    <location>
        <begin position="37"/>
        <end position="69"/>
    </location>
</feature>
<evidence type="ECO:0000256" key="1">
    <source>
        <dbReference type="SAM" id="MobiDB-lite"/>
    </source>
</evidence>
<accession>A0A1N7RMM2</accession>
<name>A0A1N7RMM2_9BURK</name>